<dbReference type="InterPro" id="IPR011012">
    <property type="entry name" value="Longin-like_dom_sf"/>
</dbReference>
<dbReference type="Gene3D" id="3.30.450.70">
    <property type="match status" value="1"/>
</dbReference>
<evidence type="ECO:0000313" key="2">
    <source>
        <dbReference type="EMBL" id="CAH0373296.1"/>
    </source>
</evidence>
<dbReference type="EMBL" id="CAKKNE010000004">
    <property type="protein sequence ID" value="CAH0373296.1"/>
    <property type="molecule type" value="Genomic_DNA"/>
</dbReference>
<feature type="compositionally biased region" description="Pro residues" evidence="1">
    <location>
        <begin position="8"/>
        <end position="26"/>
    </location>
</feature>
<accession>A0A8J2SLT0</accession>
<dbReference type="Pfam" id="PF04628">
    <property type="entry name" value="Sedlin_N"/>
    <property type="match status" value="1"/>
</dbReference>
<evidence type="ECO:0000313" key="3">
    <source>
        <dbReference type="Proteomes" id="UP000789595"/>
    </source>
</evidence>
<gene>
    <name evidence="2" type="ORF">PECAL_4P04830</name>
</gene>
<evidence type="ECO:0000256" key="1">
    <source>
        <dbReference type="SAM" id="MobiDB-lite"/>
    </source>
</evidence>
<dbReference type="Proteomes" id="UP000789595">
    <property type="component" value="Unassembled WGS sequence"/>
</dbReference>
<comment type="caution">
    <text evidence="2">The sequence shown here is derived from an EMBL/GenBank/DDBJ whole genome shotgun (WGS) entry which is preliminary data.</text>
</comment>
<reference evidence="2" key="1">
    <citation type="submission" date="2021-11" db="EMBL/GenBank/DDBJ databases">
        <authorList>
            <consortium name="Genoscope - CEA"/>
            <person name="William W."/>
        </authorList>
    </citation>
    <scope>NUCLEOTIDE SEQUENCE</scope>
</reference>
<sequence>MATTQPGVPAPPRPPPAPPAPVPPAVPARKPSPRACAALAVIGKKNRPLAFRVYDANSDAYLRNLILCSLDVVDECAQAQENSRDEFLGVATTVDGRKLYASRTATGITLCAVLDAAAGVPEAHVRACLADARKAYAKCLANPFFKLDGGEITSPVFATRVDEAVRLRLESAAVVRAPPSQRPTPPPTPPR</sequence>
<name>A0A8J2SLT0_9STRA</name>
<organism evidence="2 3">
    <name type="scientific">Pelagomonas calceolata</name>
    <dbReference type="NCBI Taxonomy" id="35677"/>
    <lineage>
        <taxon>Eukaryota</taxon>
        <taxon>Sar</taxon>
        <taxon>Stramenopiles</taxon>
        <taxon>Ochrophyta</taxon>
        <taxon>Pelagophyceae</taxon>
        <taxon>Pelagomonadales</taxon>
        <taxon>Pelagomonadaceae</taxon>
        <taxon>Pelagomonas</taxon>
    </lineage>
</organism>
<evidence type="ECO:0008006" key="4">
    <source>
        <dbReference type="Google" id="ProtNLM"/>
    </source>
</evidence>
<protein>
    <recommendedName>
        <fullName evidence="4">Trafficking protein particle complex subunit</fullName>
    </recommendedName>
</protein>
<dbReference type="InterPro" id="IPR006722">
    <property type="entry name" value="Sedlin"/>
</dbReference>
<dbReference type="SUPFAM" id="SSF64356">
    <property type="entry name" value="SNARE-like"/>
    <property type="match status" value="1"/>
</dbReference>
<keyword evidence="3" id="KW-1185">Reference proteome</keyword>
<dbReference type="GO" id="GO:0005737">
    <property type="term" value="C:cytoplasm"/>
    <property type="evidence" value="ECO:0007669"/>
    <property type="project" value="GOC"/>
</dbReference>
<dbReference type="GO" id="GO:0006888">
    <property type="term" value="P:endoplasmic reticulum to Golgi vesicle-mediated transport"/>
    <property type="evidence" value="ECO:0007669"/>
    <property type="project" value="InterPro"/>
</dbReference>
<feature type="region of interest" description="Disordered" evidence="1">
    <location>
        <begin position="1"/>
        <end position="29"/>
    </location>
</feature>
<proteinExistence type="predicted"/>
<dbReference type="OrthoDB" id="10258445at2759"/>
<dbReference type="AlphaFoldDB" id="A0A8J2SLT0"/>
<dbReference type="PANTHER" id="PTHR12403">
    <property type="entry name" value="TRAFFICKING PROTEIN PARTICLE COMPLEX SUBUNIT 2"/>
    <property type="match status" value="1"/>
</dbReference>